<dbReference type="GO" id="GO:0042147">
    <property type="term" value="P:retrograde transport, endosome to Golgi"/>
    <property type="evidence" value="ECO:0007669"/>
    <property type="project" value="TreeGrafter"/>
</dbReference>
<keyword evidence="2" id="KW-1185">Reference proteome</keyword>
<dbReference type="EMBL" id="JABBWK010000325">
    <property type="protein sequence ID" value="KAG1885356.1"/>
    <property type="molecule type" value="Genomic_DNA"/>
</dbReference>
<dbReference type="PANTHER" id="PTHR21663">
    <property type="entry name" value="HYPOTHETICAL HEAT DOMAIN-CONTAINING"/>
    <property type="match status" value="1"/>
</dbReference>
<evidence type="ECO:0000313" key="2">
    <source>
        <dbReference type="Proteomes" id="UP001195769"/>
    </source>
</evidence>
<dbReference type="GeneID" id="64670620"/>
<dbReference type="GO" id="GO:0005794">
    <property type="term" value="C:Golgi apparatus"/>
    <property type="evidence" value="ECO:0007669"/>
    <property type="project" value="TreeGrafter"/>
</dbReference>
<accession>A0AAD4DN69</accession>
<protein>
    <submittedName>
        <fullName evidence="1">Uncharacterized protein</fullName>
    </submittedName>
</protein>
<dbReference type="GO" id="GO:0008104">
    <property type="term" value="P:intracellular protein localization"/>
    <property type="evidence" value="ECO:0007669"/>
    <property type="project" value="TreeGrafter"/>
</dbReference>
<dbReference type="GO" id="GO:0006897">
    <property type="term" value="P:endocytosis"/>
    <property type="evidence" value="ECO:0007669"/>
    <property type="project" value="TreeGrafter"/>
</dbReference>
<proteinExistence type="predicted"/>
<evidence type="ECO:0000313" key="1">
    <source>
        <dbReference type="EMBL" id="KAG1885356.1"/>
    </source>
</evidence>
<dbReference type="RefSeq" id="XP_041216417.1">
    <property type="nucleotide sequence ID" value="XM_041376322.1"/>
</dbReference>
<dbReference type="Proteomes" id="UP001195769">
    <property type="component" value="Unassembled WGS sequence"/>
</dbReference>
<gene>
    <name evidence="1" type="ORF">F5891DRAFT_969696</name>
</gene>
<dbReference type="GO" id="GO:0016020">
    <property type="term" value="C:membrane"/>
    <property type="evidence" value="ECO:0007669"/>
    <property type="project" value="TreeGrafter"/>
</dbReference>
<dbReference type="AlphaFoldDB" id="A0AAD4DN69"/>
<dbReference type="GO" id="GO:0005829">
    <property type="term" value="C:cytosol"/>
    <property type="evidence" value="ECO:0007669"/>
    <property type="project" value="GOC"/>
</dbReference>
<organism evidence="1 2">
    <name type="scientific">Suillus fuscotomentosus</name>
    <dbReference type="NCBI Taxonomy" id="1912939"/>
    <lineage>
        <taxon>Eukaryota</taxon>
        <taxon>Fungi</taxon>
        <taxon>Dikarya</taxon>
        <taxon>Basidiomycota</taxon>
        <taxon>Agaricomycotina</taxon>
        <taxon>Agaricomycetes</taxon>
        <taxon>Agaricomycetidae</taxon>
        <taxon>Boletales</taxon>
        <taxon>Suillineae</taxon>
        <taxon>Suillaceae</taxon>
        <taxon>Suillus</taxon>
    </lineage>
</organism>
<dbReference type="PANTHER" id="PTHR21663:SF0">
    <property type="entry name" value="HEAT REPEAT-CONTAINING PROTEIN 5B"/>
    <property type="match status" value="1"/>
</dbReference>
<sequence>RWPASMPGQVAPSSSILTIALEETLGHSYGLAALVVIVPHRPLYVSFDVSAGVLDTTTQLLKLTSDHDVHIAAVEVEVAWTLIASLMLLGPNFVRSHLPQLLVL</sequence>
<feature type="non-terminal residue" evidence="1">
    <location>
        <position position="1"/>
    </location>
</feature>
<reference evidence="1" key="1">
    <citation type="journal article" date="2020" name="New Phytol.">
        <title>Comparative genomics reveals dynamic genome evolution in host specialist ectomycorrhizal fungi.</title>
        <authorList>
            <person name="Lofgren L.A."/>
            <person name="Nguyen N.H."/>
            <person name="Vilgalys R."/>
            <person name="Ruytinx J."/>
            <person name="Liao H.L."/>
            <person name="Branco S."/>
            <person name="Kuo A."/>
            <person name="LaButti K."/>
            <person name="Lipzen A."/>
            <person name="Andreopoulos W."/>
            <person name="Pangilinan J."/>
            <person name="Riley R."/>
            <person name="Hundley H."/>
            <person name="Na H."/>
            <person name="Barry K."/>
            <person name="Grigoriev I.V."/>
            <person name="Stajich J.E."/>
            <person name="Kennedy P.G."/>
        </authorList>
    </citation>
    <scope>NUCLEOTIDE SEQUENCE</scope>
    <source>
        <strain evidence="1">FC203</strain>
    </source>
</reference>
<comment type="caution">
    <text evidence="1">The sequence shown here is derived from an EMBL/GenBank/DDBJ whole genome shotgun (WGS) entry which is preliminary data.</text>
</comment>
<name>A0AAD4DN69_9AGAM</name>
<dbReference type="InterPro" id="IPR040108">
    <property type="entry name" value="Laa1/Sip1/HEATR5"/>
</dbReference>
<dbReference type="GO" id="GO:0030139">
    <property type="term" value="C:endocytic vesicle"/>
    <property type="evidence" value="ECO:0007669"/>
    <property type="project" value="TreeGrafter"/>
</dbReference>